<organism evidence="1 2">
    <name type="scientific">Nephila pilipes</name>
    <name type="common">Giant wood spider</name>
    <name type="synonym">Nephila maculata</name>
    <dbReference type="NCBI Taxonomy" id="299642"/>
    <lineage>
        <taxon>Eukaryota</taxon>
        <taxon>Metazoa</taxon>
        <taxon>Ecdysozoa</taxon>
        <taxon>Arthropoda</taxon>
        <taxon>Chelicerata</taxon>
        <taxon>Arachnida</taxon>
        <taxon>Araneae</taxon>
        <taxon>Araneomorphae</taxon>
        <taxon>Entelegynae</taxon>
        <taxon>Araneoidea</taxon>
        <taxon>Nephilidae</taxon>
        <taxon>Nephila</taxon>
    </lineage>
</organism>
<accession>A0A8X6R181</accession>
<keyword evidence="2" id="KW-1185">Reference proteome</keyword>
<name>A0A8X6R181_NEPPI</name>
<proteinExistence type="predicted"/>
<comment type="caution">
    <text evidence="1">The sequence shown here is derived from an EMBL/GenBank/DDBJ whole genome shotgun (WGS) entry which is preliminary data.</text>
</comment>
<dbReference type="AlphaFoldDB" id="A0A8X6R181"/>
<feature type="non-terminal residue" evidence="1">
    <location>
        <position position="68"/>
    </location>
</feature>
<evidence type="ECO:0000313" key="2">
    <source>
        <dbReference type="Proteomes" id="UP000887013"/>
    </source>
</evidence>
<reference evidence="1" key="1">
    <citation type="submission" date="2020-08" db="EMBL/GenBank/DDBJ databases">
        <title>Multicomponent nature underlies the extraordinary mechanical properties of spider dragline silk.</title>
        <authorList>
            <person name="Kono N."/>
            <person name="Nakamura H."/>
            <person name="Mori M."/>
            <person name="Yoshida Y."/>
            <person name="Ohtoshi R."/>
            <person name="Malay A.D."/>
            <person name="Moran D.A.P."/>
            <person name="Tomita M."/>
            <person name="Numata K."/>
            <person name="Arakawa K."/>
        </authorList>
    </citation>
    <scope>NUCLEOTIDE SEQUENCE</scope>
</reference>
<evidence type="ECO:0000313" key="1">
    <source>
        <dbReference type="EMBL" id="GFU43071.1"/>
    </source>
</evidence>
<dbReference type="EMBL" id="BMAW01036211">
    <property type="protein sequence ID" value="GFU43071.1"/>
    <property type="molecule type" value="Genomic_DNA"/>
</dbReference>
<gene>
    <name evidence="1" type="ORF">NPIL_695081</name>
</gene>
<protein>
    <submittedName>
        <fullName evidence="1">Uncharacterized protein</fullName>
    </submittedName>
</protein>
<dbReference type="Proteomes" id="UP000887013">
    <property type="component" value="Unassembled WGS sequence"/>
</dbReference>
<sequence>MGKKDVSVTVKFIGVERLIKKIHVTSPRPAKHKMLQSEGPLRFAAGNLPGLIPLMYSKKNVSRKCLSP</sequence>